<accession>A0ABP4UQE9</accession>
<evidence type="ECO:0008006" key="5">
    <source>
        <dbReference type="Google" id="ProtNLM"/>
    </source>
</evidence>
<evidence type="ECO:0000256" key="1">
    <source>
        <dbReference type="SAM" id="MobiDB-lite"/>
    </source>
</evidence>
<protein>
    <recommendedName>
        <fullName evidence="5">Secreted protein</fullName>
    </recommendedName>
</protein>
<gene>
    <name evidence="3" type="ORF">GCM10009745_63520</name>
</gene>
<comment type="caution">
    <text evidence="3">The sequence shown here is derived from an EMBL/GenBank/DDBJ whole genome shotgun (WGS) entry which is preliminary data.</text>
</comment>
<proteinExistence type="predicted"/>
<keyword evidence="4" id="KW-1185">Reference proteome</keyword>
<reference evidence="4" key="1">
    <citation type="journal article" date="2019" name="Int. J. Syst. Evol. Microbiol.">
        <title>The Global Catalogue of Microorganisms (GCM) 10K type strain sequencing project: providing services to taxonomists for standard genome sequencing and annotation.</title>
        <authorList>
            <consortium name="The Broad Institute Genomics Platform"/>
            <consortium name="The Broad Institute Genome Sequencing Center for Infectious Disease"/>
            <person name="Wu L."/>
            <person name="Ma J."/>
        </authorList>
    </citation>
    <scope>NUCLEOTIDE SEQUENCE [LARGE SCALE GENOMIC DNA]</scope>
    <source>
        <strain evidence="4">JCM 14307</strain>
    </source>
</reference>
<keyword evidence="2" id="KW-0732">Signal</keyword>
<feature type="signal peptide" evidence="2">
    <location>
        <begin position="1"/>
        <end position="20"/>
    </location>
</feature>
<dbReference type="Proteomes" id="UP001500280">
    <property type="component" value="Unassembled WGS sequence"/>
</dbReference>
<evidence type="ECO:0000313" key="4">
    <source>
        <dbReference type="Proteomes" id="UP001500280"/>
    </source>
</evidence>
<feature type="region of interest" description="Disordered" evidence="1">
    <location>
        <begin position="41"/>
        <end position="88"/>
    </location>
</feature>
<feature type="chain" id="PRO_5046807615" description="Secreted protein" evidence="2">
    <location>
        <begin position="21"/>
        <end position="104"/>
    </location>
</feature>
<dbReference type="EMBL" id="BAAANF010000021">
    <property type="protein sequence ID" value="GAA1706951.1"/>
    <property type="molecule type" value="Genomic_DNA"/>
</dbReference>
<evidence type="ECO:0000313" key="3">
    <source>
        <dbReference type="EMBL" id="GAA1706951.1"/>
    </source>
</evidence>
<sequence>MARHASVLSWAAMSAMTAFSGAYGGLDTNCQARMISFMRRARASRRGSQGAVELTDAAGRHPGRRQPSSGRRRRARDDKPVDPKLSNLLRTSASDQLVELAWIG</sequence>
<evidence type="ECO:0000256" key="2">
    <source>
        <dbReference type="SAM" id="SignalP"/>
    </source>
</evidence>
<name>A0ABP4UQE9_9ACTN</name>
<organism evidence="3 4">
    <name type="scientific">Kribbella yunnanensis</name>
    <dbReference type="NCBI Taxonomy" id="190194"/>
    <lineage>
        <taxon>Bacteria</taxon>
        <taxon>Bacillati</taxon>
        <taxon>Actinomycetota</taxon>
        <taxon>Actinomycetes</taxon>
        <taxon>Propionibacteriales</taxon>
        <taxon>Kribbellaceae</taxon>
        <taxon>Kribbella</taxon>
    </lineage>
</organism>